<dbReference type="EMBL" id="BIFT01000002">
    <property type="protein sequence ID" value="GCE31830.1"/>
    <property type="molecule type" value="Genomic_DNA"/>
</dbReference>
<dbReference type="InterPro" id="IPR052922">
    <property type="entry name" value="Cytidylate_Kinase-2"/>
</dbReference>
<dbReference type="Proteomes" id="UP000287171">
    <property type="component" value="Unassembled WGS sequence"/>
</dbReference>
<dbReference type="PANTHER" id="PTHR37816">
    <property type="entry name" value="YALI0E33011P"/>
    <property type="match status" value="1"/>
</dbReference>
<organism evidence="1 2">
    <name type="scientific">Dictyobacter alpinus</name>
    <dbReference type="NCBI Taxonomy" id="2014873"/>
    <lineage>
        <taxon>Bacteria</taxon>
        <taxon>Bacillati</taxon>
        <taxon>Chloroflexota</taxon>
        <taxon>Ktedonobacteria</taxon>
        <taxon>Ktedonobacterales</taxon>
        <taxon>Dictyobacteraceae</taxon>
        <taxon>Dictyobacter</taxon>
    </lineage>
</organism>
<comment type="caution">
    <text evidence="1">The sequence shown here is derived from an EMBL/GenBank/DDBJ whole genome shotgun (WGS) entry which is preliminary data.</text>
</comment>
<reference evidence="2" key="1">
    <citation type="submission" date="2018-12" db="EMBL/GenBank/DDBJ databases">
        <title>Tengunoibacter tsumagoiensis gen. nov., sp. nov., Dictyobacter kobayashii sp. nov., D. alpinus sp. nov., and D. joshuensis sp. nov. and description of Dictyobacteraceae fam. nov. within the order Ktedonobacterales isolated from Tengu-no-mugimeshi.</title>
        <authorList>
            <person name="Wang C.M."/>
            <person name="Zheng Y."/>
            <person name="Sakai Y."/>
            <person name="Toyoda A."/>
            <person name="Minakuchi Y."/>
            <person name="Abe K."/>
            <person name="Yokota A."/>
            <person name="Yabe S."/>
        </authorList>
    </citation>
    <scope>NUCLEOTIDE SEQUENCE [LARGE SCALE GENOMIC DNA]</scope>
    <source>
        <strain evidence="2">Uno16</strain>
    </source>
</reference>
<name>A0A402BKJ0_9CHLR</name>
<protein>
    <recommendedName>
        <fullName evidence="3">Shikimate kinase</fullName>
    </recommendedName>
</protein>
<dbReference type="OrthoDB" id="1201990at2"/>
<proteinExistence type="predicted"/>
<dbReference type="RefSeq" id="WP_126631758.1">
    <property type="nucleotide sequence ID" value="NZ_BIFT01000002.1"/>
</dbReference>
<evidence type="ECO:0008006" key="3">
    <source>
        <dbReference type="Google" id="ProtNLM"/>
    </source>
</evidence>
<gene>
    <name evidence="1" type="ORF">KDA_73140</name>
</gene>
<evidence type="ECO:0000313" key="1">
    <source>
        <dbReference type="EMBL" id="GCE31830.1"/>
    </source>
</evidence>
<sequence length="252" mass="29298">MLKIHLIGGPGSGKTTLGAQLGERFNIPHYDLDQIGWKHGMGPLSLYVREALTILKQPGWVTEGNYLFWTDPLLHEADCIVLLDIPLALALWRVLYRHVDKSLRGTNPYATKLMIPLLKDMPRFYDHTNRPPTEFMRKYLDLYRAQTRVPTTGFDEEFAAHYLVTYQTISEPPTAEFSQHYHESYPAGVEPPALDFLRMYHDKFRMSELTNTIATMYQYLEYYAGKVFVLKNKTDRQRLLAHLDQLDQKQSD</sequence>
<dbReference type="Gene3D" id="3.40.50.300">
    <property type="entry name" value="P-loop containing nucleotide triphosphate hydrolases"/>
    <property type="match status" value="1"/>
</dbReference>
<keyword evidence="2" id="KW-1185">Reference proteome</keyword>
<dbReference type="SUPFAM" id="SSF52540">
    <property type="entry name" value="P-loop containing nucleoside triphosphate hydrolases"/>
    <property type="match status" value="1"/>
</dbReference>
<dbReference type="PANTHER" id="PTHR37816:SF2">
    <property type="entry name" value="DNA TOPOLOGY MODULATION PROTEIN FLAR-RELATED PROTEIN"/>
    <property type="match status" value="1"/>
</dbReference>
<dbReference type="InterPro" id="IPR027417">
    <property type="entry name" value="P-loop_NTPase"/>
</dbReference>
<evidence type="ECO:0000313" key="2">
    <source>
        <dbReference type="Proteomes" id="UP000287171"/>
    </source>
</evidence>
<accession>A0A402BKJ0</accession>
<dbReference type="AlphaFoldDB" id="A0A402BKJ0"/>